<name>T1FAW0_HELRO</name>
<accession>T1FAW0</accession>
<evidence type="ECO:0000256" key="6">
    <source>
        <dbReference type="ARBA" id="ARBA00023157"/>
    </source>
</evidence>
<dbReference type="PANTHER" id="PTHR46458:SF1">
    <property type="entry name" value="GEO09476P1"/>
    <property type="match status" value="1"/>
</dbReference>
<dbReference type="EMBL" id="AMQM01005831">
    <property type="status" value="NOT_ANNOTATED_CDS"/>
    <property type="molecule type" value="Genomic_DNA"/>
</dbReference>
<dbReference type="Gene3D" id="1.10.490.10">
    <property type="entry name" value="Globins"/>
    <property type="match status" value="1"/>
</dbReference>
<dbReference type="GO" id="GO:0046872">
    <property type="term" value="F:metal ion binding"/>
    <property type="evidence" value="ECO:0007669"/>
    <property type="project" value="UniProtKB-KW"/>
</dbReference>
<protein>
    <recommendedName>
        <fullName evidence="9">Globin domain-containing protein</fullName>
    </recommendedName>
</protein>
<dbReference type="EnsemblMetazoa" id="HelroT176761">
    <property type="protein sequence ID" value="HelroP176761"/>
    <property type="gene ID" value="HelroG176761"/>
</dbReference>
<keyword evidence="4" id="KW-0479">Metal-binding</keyword>
<keyword evidence="2 7" id="KW-0349">Heme</keyword>
<dbReference type="EMBL" id="KB097106">
    <property type="protein sequence ID" value="ESN99596.1"/>
    <property type="molecule type" value="Genomic_DNA"/>
</dbReference>
<evidence type="ECO:0000256" key="3">
    <source>
        <dbReference type="ARBA" id="ARBA00022621"/>
    </source>
</evidence>
<dbReference type="GO" id="GO:0020037">
    <property type="term" value="F:heme binding"/>
    <property type="evidence" value="ECO:0007669"/>
    <property type="project" value="InterPro"/>
</dbReference>
<comment type="similarity">
    <text evidence="7">Belongs to the globin family.</text>
</comment>
<feature type="coiled-coil region" evidence="8">
    <location>
        <begin position="195"/>
        <end position="255"/>
    </location>
</feature>
<keyword evidence="3 7" id="KW-0561">Oxygen transport</keyword>
<dbReference type="InterPro" id="IPR044399">
    <property type="entry name" value="Mb-like_M"/>
</dbReference>
<evidence type="ECO:0000259" key="9">
    <source>
        <dbReference type="PROSITE" id="PS01033"/>
    </source>
</evidence>
<evidence type="ECO:0000256" key="1">
    <source>
        <dbReference type="ARBA" id="ARBA00022448"/>
    </source>
</evidence>
<dbReference type="PANTHER" id="PTHR46458">
    <property type="entry name" value="BLR2807 PROTEIN"/>
    <property type="match status" value="1"/>
</dbReference>
<dbReference type="PROSITE" id="PS01033">
    <property type="entry name" value="GLOBIN"/>
    <property type="match status" value="1"/>
</dbReference>
<reference evidence="10 12" key="2">
    <citation type="journal article" date="2013" name="Nature">
        <title>Insights into bilaterian evolution from three spiralian genomes.</title>
        <authorList>
            <person name="Simakov O."/>
            <person name="Marletaz F."/>
            <person name="Cho S.J."/>
            <person name="Edsinger-Gonzales E."/>
            <person name="Havlak P."/>
            <person name="Hellsten U."/>
            <person name="Kuo D.H."/>
            <person name="Larsson T."/>
            <person name="Lv J."/>
            <person name="Arendt D."/>
            <person name="Savage R."/>
            <person name="Osoegawa K."/>
            <person name="de Jong P."/>
            <person name="Grimwood J."/>
            <person name="Chapman J.A."/>
            <person name="Shapiro H."/>
            <person name="Aerts A."/>
            <person name="Otillar R.P."/>
            <person name="Terry A.Y."/>
            <person name="Boore J.L."/>
            <person name="Grigoriev I.V."/>
            <person name="Lindberg D.R."/>
            <person name="Seaver E.C."/>
            <person name="Weisblat D.A."/>
            <person name="Putnam N.H."/>
            <person name="Rokhsar D.S."/>
        </authorList>
    </citation>
    <scope>NUCLEOTIDE SEQUENCE</scope>
</reference>
<dbReference type="RefSeq" id="XP_009022355.1">
    <property type="nucleotide sequence ID" value="XM_009024107.1"/>
</dbReference>
<dbReference type="STRING" id="6412.T1FAW0"/>
<evidence type="ECO:0000256" key="4">
    <source>
        <dbReference type="ARBA" id="ARBA00022723"/>
    </source>
</evidence>
<dbReference type="CDD" id="cd01040">
    <property type="entry name" value="Mb-like"/>
    <property type="match status" value="1"/>
</dbReference>
<evidence type="ECO:0000313" key="12">
    <source>
        <dbReference type="Proteomes" id="UP000015101"/>
    </source>
</evidence>
<dbReference type="KEGG" id="hro:HELRODRAFT_176761"/>
<dbReference type="InParanoid" id="T1FAW0"/>
<dbReference type="GO" id="GO:0015671">
    <property type="term" value="P:oxygen transport"/>
    <property type="evidence" value="ECO:0000318"/>
    <property type="project" value="GO_Central"/>
</dbReference>
<proteinExistence type="inferred from homology"/>
<dbReference type="eggNOG" id="KOG3378">
    <property type="taxonomic scope" value="Eukaryota"/>
</dbReference>
<evidence type="ECO:0000256" key="7">
    <source>
        <dbReference type="RuleBase" id="RU000356"/>
    </source>
</evidence>
<keyword evidence="12" id="KW-1185">Reference proteome</keyword>
<keyword evidence="8" id="KW-0175">Coiled coil</keyword>
<dbReference type="Proteomes" id="UP000015101">
    <property type="component" value="Unassembled WGS sequence"/>
</dbReference>
<gene>
    <name evidence="11" type="primary">20205959</name>
    <name evidence="10" type="ORF">HELRODRAFT_176761</name>
</gene>
<dbReference type="GO" id="GO:0005344">
    <property type="term" value="F:oxygen carrier activity"/>
    <property type="evidence" value="ECO:0000318"/>
    <property type="project" value="GO_Central"/>
</dbReference>
<keyword evidence="1 7" id="KW-0813">Transport</keyword>
<dbReference type="OrthoDB" id="436496at2759"/>
<evidence type="ECO:0000256" key="8">
    <source>
        <dbReference type="SAM" id="Coils"/>
    </source>
</evidence>
<reference evidence="12" key="1">
    <citation type="submission" date="2012-12" db="EMBL/GenBank/DDBJ databases">
        <authorList>
            <person name="Hellsten U."/>
            <person name="Grimwood J."/>
            <person name="Chapman J.A."/>
            <person name="Shapiro H."/>
            <person name="Aerts A."/>
            <person name="Otillar R.P."/>
            <person name="Terry A.Y."/>
            <person name="Boore J.L."/>
            <person name="Simakov O."/>
            <person name="Marletaz F."/>
            <person name="Cho S.-J."/>
            <person name="Edsinger-Gonzales E."/>
            <person name="Havlak P."/>
            <person name="Kuo D.-H."/>
            <person name="Larsson T."/>
            <person name="Lv J."/>
            <person name="Arendt D."/>
            <person name="Savage R."/>
            <person name="Osoegawa K."/>
            <person name="de Jong P."/>
            <person name="Lindberg D.R."/>
            <person name="Seaver E.C."/>
            <person name="Weisblat D.A."/>
            <person name="Putnam N.H."/>
            <person name="Grigoriev I.V."/>
            <person name="Rokhsar D.S."/>
        </authorList>
    </citation>
    <scope>NUCLEOTIDE SEQUENCE</scope>
</reference>
<feature type="domain" description="Globin" evidence="9">
    <location>
        <begin position="23"/>
        <end position="172"/>
    </location>
</feature>
<keyword evidence="6" id="KW-1015">Disulfide bond</keyword>
<dbReference type="GO" id="GO:0019825">
    <property type="term" value="F:oxygen binding"/>
    <property type="evidence" value="ECO:0000318"/>
    <property type="project" value="GO_Central"/>
</dbReference>
<evidence type="ECO:0000256" key="5">
    <source>
        <dbReference type="ARBA" id="ARBA00023004"/>
    </source>
</evidence>
<dbReference type="GO" id="GO:0001666">
    <property type="term" value="P:response to hypoxia"/>
    <property type="evidence" value="ECO:0000318"/>
    <property type="project" value="GO_Central"/>
</dbReference>
<dbReference type="InterPro" id="IPR050532">
    <property type="entry name" value="Globin-like_OT"/>
</dbReference>
<dbReference type="Pfam" id="PF00042">
    <property type="entry name" value="Globin"/>
    <property type="match status" value="1"/>
</dbReference>
<dbReference type="InterPro" id="IPR012292">
    <property type="entry name" value="Globin/Proto"/>
</dbReference>
<dbReference type="InterPro" id="IPR009050">
    <property type="entry name" value="Globin-like_sf"/>
</dbReference>
<dbReference type="HOGENOM" id="CLU_1027717_0_0_1"/>
<dbReference type="GeneID" id="20205959"/>
<keyword evidence="5" id="KW-0408">Iron</keyword>
<dbReference type="CTD" id="20205959"/>
<sequence length="271" mass="32376">MGCICSMIRKRNGFDDSVYLDAPLTDPQKRKLNETWALLSIEIEKKGTRMFKLLFHKNPFIKNLFPFRNLDGDELESDPSFVAHAHRFMNTLGQVMHNLDRYKEIVAPQLVELGRRHANFIGFKPNYFNHFEEAMMDVFSEDLGPIVFDVKAVEAWRVVFRFILIELKRGFTLALRDRGKQMRECCEQQYLQYQREQQLKELRQKQQQIEEMQKIQQQLKRLEAQQEQKMRDIKEEQLEMDILIHNEQMEKLEMEKRQFTSSSSQMTSTNS</sequence>
<dbReference type="InterPro" id="IPR000971">
    <property type="entry name" value="Globin"/>
</dbReference>
<dbReference type="OMA" id="HANFIGF"/>
<evidence type="ECO:0000313" key="11">
    <source>
        <dbReference type="EnsemblMetazoa" id="HelroP176761"/>
    </source>
</evidence>
<organism evidence="11 12">
    <name type="scientific">Helobdella robusta</name>
    <name type="common">Californian leech</name>
    <dbReference type="NCBI Taxonomy" id="6412"/>
    <lineage>
        <taxon>Eukaryota</taxon>
        <taxon>Metazoa</taxon>
        <taxon>Spiralia</taxon>
        <taxon>Lophotrochozoa</taxon>
        <taxon>Annelida</taxon>
        <taxon>Clitellata</taxon>
        <taxon>Hirudinea</taxon>
        <taxon>Rhynchobdellida</taxon>
        <taxon>Glossiphoniidae</taxon>
        <taxon>Helobdella</taxon>
    </lineage>
</organism>
<evidence type="ECO:0000313" key="10">
    <source>
        <dbReference type="EMBL" id="ESN99596.1"/>
    </source>
</evidence>
<reference evidence="11" key="3">
    <citation type="submission" date="2015-06" db="UniProtKB">
        <authorList>
            <consortium name="EnsemblMetazoa"/>
        </authorList>
    </citation>
    <scope>IDENTIFICATION</scope>
</reference>
<dbReference type="SUPFAM" id="SSF46458">
    <property type="entry name" value="Globin-like"/>
    <property type="match status" value="1"/>
</dbReference>
<dbReference type="AlphaFoldDB" id="T1FAW0"/>
<evidence type="ECO:0000256" key="2">
    <source>
        <dbReference type="ARBA" id="ARBA00022617"/>
    </source>
</evidence>